<reference evidence="2 3" key="1">
    <citation type="journal article" date="2020" name="IScience">
        <title>Genome Sequencing of the Endangered Kingdonia uniflora (Circaeasteraceae, Ranunculales) Reveals Potential Mechanisms of Evolutionary Specialization.</title>
        <authorList>
            <person name="Sun Y."/>
            <person name="Deng T."/>
            <person name="Zhang A."/>
            <person name="Moore M.J."/>
            <person name="Landis J.B."/>
            <person name="Lin N."/>
            <person name="Zhang H."/>
            <person name="Zhang X."/>
            <person name="Huang J."/>
            <person name="Zhang X."/>
            <person name="Sun H."/>
            <person name="Wang H."/>
        </authorList>
    </citation>
    <scope>NUCLEOTIDE SEQUENCE [LARGE SCALE GENOMIC DNA]</scope>
    <source>
        <strain evidence="2">TB1705</strain>
        <tissue evidence="2">Leaf</tissue>
    </source>
</reference>
<organism evidence="2 3">
    <name type="scientific">Kingdonia uniflora</name>
    <dbReference type="NCBI Taxonomy" id="39325"/>
    <lineage>
        <taxon>Eukaryota</taxon>
        <taxon>Viridiplantae</taxon>
        <taxon>Streptophyta</taxon>
        <taxon>Embryophyta</taxon>
        <taxon>Tracheophyta</taxon>
        <taxon>Spermatophyta</taxon>
        <taxon>Magnoliopsida</taxon>
        <taxon>Ranunculales</taxon>
        <taxon>Circaeasteraceae</taxon>
        <taxon>Kingdonia</taxon>
    </lineage>
</organism>
<dbReference type="EMBL" id="JACGCM010002114">
    <property type="protein sequence ID" value="KAF6144677.1"/>
    <property type="molecule type" value="Genomic_DNA"/>
</dbReference>
<feature type="region of interest" description="Disordered" evidence="1">
    <location>
        <begin position="106"/>
        <end position="136"/>
    </location>
</feature>
<dbReference type="AlphaFoldDB" id="A0A7J7LPX3"/>
<gene>
    <name evidence="2" type="ORF">GIB67_006169</name>
</gene>
<accession>A0A7J7LPX3</accession>
<evidence type="ECO:0000313" key="3">
    <source>
        <dbReference type="Proteomes" id="UP000541444"/>
    </source>
</evidence>
<sequence length="136" mass="15243">MGNIDLFGPTALRADIIPVVVTLASVHSLSKDFSLPSDLGGLDSGWHMEWTGRREPVRNAWRLQELKDKLVIAHKQIDIIEHQLYAHDLQLRWGRDIRVVPLPLGGGARTRQRRSGPRTRGGGTCRRGRGTGDDYE</sequence>
<protein>
    <submittedName>
        <fullName evidence="2">Uncharacterized protein</fullName>
    </submittedName>
</protein>
<keyword evidence="3" id="KW-1185">Reference proteome</keyword>
<name>A0A7J7LPX3_9MAGN</name>
<proteinExistence type="predicted"/>
<evidence type="ECO:0000256" key="1">
    <source>
        <dbReference type="SAM" id="MobiDB-lite"/>
    </source>
</evidence>
<evidence type="ECO:0000313" key="2">
    <source>
        <dbReference type="EMBL" id="KAF6144677.1"/>
    </source>
</evidence>
<comment type="caution">
    <text evidence="2">The sequence shown here is derived from an EMBL/GenBank/DDBJ whole genome shotgun (WGS) entry which is preliminary data.</text>
</comment>
<dbReference type="Proteomes" id="UP000541444">
    <property type="component" value="Unassembled WGS sequence"/>
</dbReference>